<reference evidence="1" key="1">
    <citation type="journal article" date="2022" name="Int. J. Mol. Sci.">
        <title>Draft Genome of Tanacetum Coccineum: Genomic Comparison of Closely Related Tanacetum-Family Plants.</title>
        <authorList>
            <person name="Yamashiro T."/>
            <person name="Shiraishi A."/>
            <person name="Nakayama K."/>
            <person name="Satake H."/>
        </authorList>
    </citation>
    <scope>NUCLEOTIDE SEQUENCE</scope>
</reference>
<dbReference type="EMBL" id="BQNB010014594">
    <property type="protein sequence ID" value="GJT30082.1"/>
    <property type="molecule type" value="Genomic_DNA"/>
</dbReference>
<proteinExistence type="predicted"/>
<sequence>MEHCPNACLEELEAFMTLWDVKPQVEESSLEILSVDELITQLRKMCEDAKDRAKGDKVKFASSTLLDSALTWWNMFDVTKWLRLGENHVTSGNGMETITPTTPTTLATSTRTNVQRQQGCLQPGKVLMLVSYLNAESMDDTTLTHALLLVTTVERQDIRPKTVELHLVPQTKEDQEAREDREAMSLVSDVVKKDIIRTSVRTMEVKAVETKFEATNKSSNNQRQIKKPKGK</sequence>
<comment type="caution">
    <text evidence="1">The sequence shown here is derived from an EMBL/GenBank/DDBJ whole genome shotgun (WGS) entry which is preliminary data.</text>
</comment>
<keyword evidence="2" id="KW-1185">Reference proteome</keyword>
<protein>
    <submittedName>
        <fullName evidence="1">Uncharacterized protein</fullName>
    </submittedName>
</protein>
<name>A0ABQ5CUE2_9ASTR</name>
<dbReference type="Proteomes" id="UP001151760">
    <property type="component" value="Unassembled WGS sequence"/>
</dbReference>
<evidence type="ECO:0000313" key="2">
    <source>
        <dbReference type="Proteomes" id="UP001151760"/>
    </source>
</evidence>
<gene>
    <name evidence="1" type="ORF">Tco_0910357</name>
</gene>
<organism evidence="1 2">
    <name type="scientific">Tanacetum coccineum</name>
    <dbReference type="NCBI Taxonomy" id="301880"/>
    <lineage>
        <taxon>Eukaryota</taxon>
        <taxon>Viridiplantae</taxon>
        <taxon>Streptophyta</taxon>
        <taxon>Embryophyta</taxon>
        <taxon>Tracheophyta</taxon>
        <taxon>Spermatophyta</taxon>
        <taxon>Magnoliopsida</taxon>
        <taxon>eudicotyledons</taxon>
        <taxon>Gunneridae</taxon>
        <taxon>Pentapetalae</taxon>
        <taxon>asterids</taxon>
        <taxon>campanulids</taxon>
        <taxon>Asterales</taxon>
        <taxon>Asteraceae</taxon>
        <taxon>Asteroideae</taxon>
        <taxon>Anthemideae</taxon>
        <taxon>Anthemidinae</taxon>
        <taxon>Tanacetum</taxon>
    </lineage>
</organism>
<evidence type="ECO:0000313" key="1">
    <source>
        <dbReference type="EMBL" id="GJT30082.1"/>
    </source>
</evidence>
<reference evidence="1" key="2">
    <citation type="submission" date="2022-01" db="EMBL/GenBank/DDBJ databases">
        <authorList>
            <person name="Yamashiro T."/>
            <person name="Shiraishi A."/>
            <person name="Satake H."/>
            <person name="Nakayama K."/>
        </authorList>
    </citation>
    <scope>NUCLEOTIDE SEQUENCE</scope>
</reference>
<accession>A0ABQ5CUE2</accession>